<evidence type="ECO:0000259" key="5">
    <source>
        <dbReference type="PROSITE" id="PS51462"/>
    </source>
</evidence>
<evidence type="ECO:0000256" key="3">
    <source>
        <dbReference type="ARBA" id="ARBA00015552"/>
    </source>
</evidence>
<evidence type="ECO:0000313" key="6">
    <source>
        <dbReference type="EMBL" id="ALZ85152.1"/>
    </source>
</evidence>
<dbReference type="EC" id="3.6.1.-" evidence="4"/>
<dbReference type="RefSeq" id="WP_059315320.1">
    <property type="nucleotide sequence ID" value="NZ_CP013987.1"/>
</dbReference>
<dbReference type="Proteomes" id="UP000064137">
    <property type="component" value="Chromosome"/>
</dbReference>
<dbReference type="Gene3D" id="3.90.79.10">
    <property type="entry name" value="Nucleoside Triphosphate Pyrophosphohydrolase"/>
    <property type="match status" value="1"/>
</dbReference>
<protein>
    <recommendedName>
        <fullName evidence="3 4">Phosphatase NudJ</fullName>
        <ecNumber evidence="4">3.6.1.-</ecNumber>
    </recommendedName>
</protein>
<accession>A0A0U4VPI4</accession>
<organism evidence="6 7">
    <name type="scientific">Pseudomonas oryzihabitans</name>
    <dbReference type="NCBI Taxonomy" id="47885"/>
    <lineage>
        <taxon>Bacteria</taxon>
        <taxon>Pseudomonadati</taxon>
        <taxon>Pseudomonadota</taxon>
        <taxon>Gammaproteobacteria</taxon>
        <taxon>Pseudomonadales</taxon>
        <taxon>Pseudomonadaceae</taxon>
        <taxon>Pseudomonas</taxon>
    </lineage>
</organism>
<dbReference type="EMBL" id="CP013987">
    <property type="protein sequence ID" value="ALZ85152.1"/>
    <property type="molecule type" value="Genomic_DNA"/>
</dbReference>
<evidence type="ECO:0000256" key="4">
    <source>
        <dbReference type="RuleBase" id="RU364043"/>
    </source>
</evidence>
<evidence type="ECO:0000256" key="1">
    <source>
        <dbReference type="ARBA" id="ARBA00007608"/>
    </source>
</evidence>
<gene>
    <name evidence="4" type="primary">nudJ</name>
    <name evidence="6" type="ORF">APT59_13465</name>
</gene>
<dbReference type="InterPro" id="IPR033713">
    <property type="entry name" value="NudJ"/>
</dbReference>
<dbReference type="Pfam" id="PF00293">
    <property type="entry name" value="NUDIX"/>
    <property type="match status" value="1"/>
</dbReference>
<comment type="cofactor">
    <cofactor evidence="4">
        <name>Mg(2+)</name>
        <dbReference type="ChEBI" id="CHEBI:18420"/>
    </cofactor>
</comment>
<dbReference type="GO" id="GO:0017111">
    <property type="term" value="F:ribonucleoside triphosphate phosphatase activity"/>
    <property type="evidence" value="ECO:0007669"/>
    <property type="project" value="InterPro"/>
</dbReference>
<dbReference type="GO" id="GO:0004787">
    <property type="term" value="F:thiamine diphosphate phosphatase activity"/>
    <property type="evidence" value="ECO:0007669"/>
    <property type="project" value="InterPro"/>
</dbReference>
<dbReference type="PANTHER" id="PTHR43222">
    <property type="entry name" value="NUDIX HYDROLASE 23"/>
    <property type="match status" value="1"/>
</dbReference>
<dbReference type="OrthoDB" id="8594221at2"/>
<dbReference type="AlphaFoldDB" id="A0A0U4VPI4"/>
<reference evidence="6 7" key="1">
    <citation type="submission" date="2016-01" db="EMBL/GenBank/DDBJ databases">
        <title>Annotation of Pseudomonas oryzihabitans USDA-ARS-USMARC-56511.</title>
        <authorList>
            <person name="Harhay G.P."/>
            <person name="Harhay D.M."/>
            <person name="Smith T.P.L."/>
            <person name="Bono J.L."/>
            <person name="Heaton M.P."/>
            <person name="Clawson M.L."/>
            <person name="Chitko-Mckown C.G."/>
            <person name="Capik S.F."/>
            <person name="DeDonder K.D."/>
            <person name="Apley M.D."/>
            <person name="Lubbers B.V."/>
            <person name="White B.J."/>
            <person name="Larson R.L."/>
        </authorList>
    </citation>
    <scope>NUCLEOTIDE SEQUENCE [LARGE SCALE GENOMIC DNA]</scope>
    <source>
        <strain evidence="6 7">USDA-ARS-USMARC-56511</strain>
    </source>
</reference>
<keyword evidence="4 6" id="KW-0378">Hydrolase</keyword>
<evidence type="ECO:0000313" key="7">
    <source>
        <dbReference type="Proteomes" id="UP000064137"/>
    </source>
</evidence>
<dbReference type="GO" id="GO:0017110">
    <property type="term" value="F:nucleoside diphosphate phosphatase activity"/>
    <property type="evidence" value="ECO:0007669"/>
    <property type="project" value="InterPro"/>
</dbReference>
<evidence type="ECO:0000256" key="2">
    <source>
        <dbReference type="ARBA" id="ARBA00011245"/>
    </source>
</evidence>
<dbReference type="CDD" id="cd03675">
    <property type="entry name" value="NUDIX_Hydrolase"/>
    <property type="match status" value="1"/>
</dbReference>
<comment type="subunit">
    <text evidence="2 4">Monomer.</text>
</comment>
<comment type="similarity">
    <text evidence="1 4">Belongs to the Nudix hydrolase family. NudJ subfamily.</text>
</comment>
<dbReference type="SUPFAM" id="SSF55811">
    <property type="entry name" value="Nudix"/>
    <property type="match status" value="1"/>
</dbReference>
<feature type="domain" description="Nudix hydrolase" evidence="5">
    <location>
        <begin position="2"/>
        <end position="134"/>
    </location>
</feature>
<name>A0A0U4VPI4_9PSED</name>
<proteinExistence type="inferred from homology"/>
<keyword evidence="4" id="KW-0460">Magnesium</keyword>
<sequence>MDWHAHVTVATVVEDAGRFLLVEEEKQGRLVLNQPAGHLEPGESLIEAARRETLEETAWQVEIQGVIGIGLYVAPGNGVTYYRTAFHARPLVHESERALDADITRAVWLTLDEIRAERARLRSPLVLDAIEKYLDGHRYPLSMIVDMRGF</sequence>
<dbReference type="InterPro" id="IPR000086">
    <property type="entry name" value="NUDIX_hydrolase_dom"/>
</dbReference>
<dbReference type="PANTHER" id="PTHR43222:SF11">
    <property type="entry name" value="PHOSPHATASE NUDJ"/>
    <property type="match status" value="1"/>
</dbReference>
<dbReference type="KEGG" id="por:APT59_13465"/>
<dbReference type="PROSITE" id="PS51462">
    <property type="entry name" value="NUDIX"/>
    <property type="match status" value="1"/>
</dbReference>
<dbReference type="InterPro" id="IPR015797">
    <property type="entry name" value="NUDIX_hydrolase-like_dom_sf"/>
</dbReference>